<reference evidence="13" key="1">
    <citation type="submission" date="2014-08" db="EMBL/GenBank/DDBJ databases">
        <authorList>
            <person name="Sharma Rahul"/>
            <person name="Thines Marco"/>
        </authorList>
    </citation>
    <scope>NUCLEOTIDE SEQUENCE</scope>
</reference>
<evidence type="ECO:0000256" key="5">
    <source>
        <dbReference type="ARBA" id="ARBA00022737"/>
    </source>
</evidence>
<dbReference type="Gene3D" id="1.50.40.10">
    <property type="entry name" value="Mitochondrial carrier domain"/>
    <property type="match status" value="1"/>
</dbReference>
<evidence type="ECO:0000256" key="1">
    <source>
        <dbReference type="ARBA" id="ARBA00004448"/>
    </source>
</evidence>
<dbReference type="InterPro" id="IPR045315">
    <property type="entry name" value="Mtm1-like"/>
</dbReference>
<dbReference type="InterPro" id="IPR023395">
    <property type="entry name" value="MCP_dom_sf"/>
</dbReference>
<evidence type="ECO:0000256" key="8">
    <source>
        <dbReference type="ARBA" id="ARBA00023128"/>
    </source>
</evidence>
<evidence type="ECO:0000256" key="3">
    <source>
        <dbReference type="ARBA" id="ARBA00022448"/>
    </source>
</evidence>
<keyword evidence="4 10" id="KW-0812">Transmembrane</keyword>
<evidence type="ECO:0000256" key="4">
    <source>
        <dbReference type="ARBA" id="ARBA00022692"/>
    </source>
</evidence>
<feature type="repeat" description="Solcar" evidence="10">
    <location>
        <begin position="91"/>
        <end position="215"/>
    </location>
</feature>
<feature type="repeat" description="Solcar" evidence="10">
    <location>
        <begin position="228"/>
        <end position="318"/>
    </location>
</feature>
<keyword evidence="5" id="KW-0677">Repeat</keyword>
<proteinExistence type="inferred from homology"/>
<evidence type="ECO:0000256" key="2">
    <source>
        <dbReference type="ARBA" id="ARBA00006375"/>
    </source>
</evidence>
<dbReference type="SUPFAM" id="SSF103506">
    <property type="entry name" value="Mitochondrial carrier"/>
    <property type="match status" value="1"/>
</dbReference>
<sequence length="433" mass="46065">MATPLLDQHLLEIDPHTAHTPFPSEISPSPPDDRVPQKGLMAKIGAKGTGAMTGAVATSLLSCTRLQSRPPPASASSLPSFSPTSSSSCCQHTLLSSSSSSSSSSLRSYHQIHCATAPLPTSVSSAAMTASIRAQGNTLVLDREPVGCASPSGWRALVEEFKASGRVAHGFRDELVSVWRESGVRGFWRGVGTTITMGVPSSAIYMVGYDHLRTYLIQQPSIQNSSFLATSTPLFAGSLARTFSATIISPVELFRTRLQAHPPPGRPQPTVKSTVIDLRKMVGESGVRSLWRGIGATLWRDVPFSGIYWGGYEWLKGRVLTGPRWEKAGSGEGEWGRAMVAGAGSGMFAALVTTPFDVLKTRRQITSNPTSSSLLSTSPRPPSSTIPLLREIIKNEGFTALFAGLVPRLAKVAPACAIMVSCYEVVGSYMSGD</sequence>
<keyword evidence="8" id="KW-0496">Mitochondrion</keyword>
<keyword evidence="3 11" id="KW-0813">Transport</keyword>
<evidence type="ECO:0000256" key="6">
    <source>
        <dbReference type="ARBA" id="ARBA00022792"/>
    </source>
</evidence>
<dbReference type="EMBL" id="LN483166">
    <property type="protein sequence ID" value="CED84368.1"/>
    <property type="molecule type" value="Genomic_DNA"/>
</dbReference>
<evidence type="ECO:0000256" key="7">
    <source>
        <dbReference type="ARBA" id="ARBA00022989"/>
    </source>
</evidence>
<comment type="subcellular location">
    <subcellularLocation>
        <location evidence="1">Mitochondrion inner membrane</location>
        <topology evidence="1">Multi-pass membrane protein</topology>
    </subcellularLocation>
</comment>
<evidence type="ECO:0000256" key="12">
    <source>
        <dbReference type="SAM" id="MobiDB-lite"/>
    </source>
</evidence>
<dbReference type="PROSITE" id="PS50920">
    <property type="entry name" value="SOLCAR"/>
    <property type="match status" value="3"/>
</dbReference>
<feature type="repeat" description="Solcar" evidence="10">
    <location>
        <begin position="333"/>
        <end position="429"/>
    </location>
</feature>
<feature type="region of interest" description="Disordered" evidence="12">
    <location>
        <begin position="16"/>
        <end position="37"/>
    </location>
</feature>
<keyword evidence="6" id="KW-0999">Mitochondrion inner membrane</keyword>
<dbReference type="AlphaFoldDB" id="A0A0F7SWD3"/>
<accession>A0A0F7SWD3</accession>
<keyword evidence="9 10" id="KW-0472">Membrane</keyword>
<organism evidence="13">
    <name type="scientific">Phaffia rhodozyma</name>
    <name type="common">Yeast</name>
    <name type="synonym">Xanthophyllomyces dendrorhous</name>
    <dbReference type="NCBI Taxonomy" id="264483"/>
    <lineage>
        <taxon>Eukaryota</taxon>
        <taxon>Fungi</taxon>
        <taxon>Dikarya</taxon>
        <taxon>Basidiomycota</taxon>
        <taxon>Agaricomycotina</taxon>
        <taxon>Tremellomycetes</taxon>
        <taxon>Cystofilobasidiales</taxon>
        <taxon>Mrakiaceae</taxon>
        <taxon>Phaffia</taxon>
    </lineage>
</organism>
<dbReference type="GO" id="GO:1990542">
    <property type="term" value="P:mitochondrial transmembrane transport"/>
    <property type="evidence" value="ECO:0007669"/>
    <property type="project" value="InterPro"/>
</dbReference>
<dbReference type="GO" id="GO:0005743">
    <property type="term" value="C:mitochondrial inner membrane"/>
    <property type="evidence" value="ECO:0007669"/>
    <property type="project" value="UniProtKB-SubCell"/>
</dbReference>
<name>A0A0F7SWD3_PHARH</name>
<comment type="similarity">
    <text evidence="2 11">Belongs to the mitochondrial carrier (TC 2.A.29) family.</text>
</comment>
<dbReference type="InterPro" id="IPR018108">
    <property type="entry name" value="MCP_transmembrane"/>
</dbReference>
<evidence type="ECO:0000313" key="13">
    <source>
        <dbReference type="EMBL" id="CED84368.1"/>
    </source>
</evidence>
<protein>
    <submittedName>
        <fullName evidence="13">Mitochondrial carrier protein CGI-69</fullName>
    </submittedName>
</protein>
<keyword evidence="7" id="KW-1133">Transmembrane helix</keyword>
<evidence type="ECO:0000256" key="11">
    <source>
        <dbReference type="RuleBase" id="RU000488"/>
    </source>
</evidence>
<dbReference type="PANTHER" id="PTHR45760:SF2">
    <property type="entry name" value="FI19922P1-RELATED"/>
    <property type="match status" value="1"/>
</dbReference>
<evidence type="ECO:0000256" key="9">
    <source>
        <dbReference type="ARBA" id="ARBA00023136"/>
    </source>
</evidence>
<evidence type="ECO:0000256" key="10">
    <source>
        <dbReference type="PROSITE-ProRule" id="PRU00282"/>
    </source>
</evidence>
<dbReference type="Pfam" id="PF00153">
    <property type="entry name" value="Mito_carr"/>
    <property type="match status" value="3"/>
</dbReference>
<dbReference type="PANTHER" id="PTHR45760">
    <property type="entry name" value="FI19922P1-RELATED"/>
    <property type="match status" value="1"/>
</dbReference>